<proteinExistence type="predicted"/>
<organism evidence="2 3">
    <name type="scientific">Dictyobacter arantiisoli</name>
    <dbReference type="NCBI Taxonomy" id="2014874"/>
    <lineage>
        <taxon>Bacteria</taxon>
        <taxon>Bacillati</taxon>
        <taxon>Chloroflexota</taxon>
        <taxon>Ktedonobacteria</taxon>
        <taxon>Ktedonobacterales</taxon>
        <taxon>Dictyobacteraceae</taxon>
        <taxon>Dictyobacter</taxon>
    </lineage>
</organism>
<dbReference type="PANTHER" id="PTHR33055">
    <property type="entry name" value="TRANSPOSASE FOR INSERTION SEQUENCE ELEMENT IS1111A"/>
    <property type="match status" value="1"/>
</dbReference>
<sequence>MEVLYPCCCGLDVHQGSVVACLSRVESGQRHKEVREFATHTTGLTALRDWLIAEQCTQAAMESTGVYWRMVYRRLAASMELFVVNAQHIKAVPGRKSDIRDAEWIVDLLQHGLLQKSYMPSGEQQELRDLTRLRATLVQDRARLVNRVHKVLEEAGIKLSSVISDSMGVSGQAIMYALAAGEHDPQRLAALAHASLRRKHDQLVTALQGDIQADQAFLLRELLGVITA</sequence>
<feature type="domain" description="Transposase IS110-like N-terminal" evidence="1">
    <location>
        <begin position="9"/>
        <end position="155"/>
    </location>
</feature>
<evidence type="ECO:0000313" key="2">
    <source>
        <dbReference type="EMBL" id="GCF12047.1"/>
    </source>
</evidence>
<dbReference type="GO" id="GO:0003677">
    <property type="term" value="F:DNA binding"/>
    <property type="evidence" value="ECO:0007669"/>
    <property type="project" value="InterPro"/>
</dbReference>
<dbReference type="Proteomes" id="UP000322530">
    <property type="component" value="Unassembled WGS sequence"/>
</dbReference>
<evidence type="ECO:0000313" key="3">
    <source>
        <dbReference type="Proteomes" id="UP000322530"/>
    </source>
</evidence>
<dbReference type="RefSeq" id="WP_149404839.1">
    <property type="nucleotide sequence ID" value="NZ_BIXY01000235.1"/>
</dbReference>
<name>A0A5A5TKP0_9CHLR</name>
<protein>
    <recommendedName>
        <fullName evidence="1">Transposase IS110-like N-terminal domain-containing protein</fullName>
    </recommendedName>
</protein>
<dbReference type="GO" id="GO:0006313">
    <property type="term" value="P:DNA transposition"/>
    <property type="evidence" value="ECO:0007669"/>
    <property type="project" value="InterPro"/>
</dbReference>
<keyword evidence="3" id="KW-1185">Reference proteome</keyword>
<dbReference type="NCBIfam" id="NF033542">
    <property type="entry name" value="transpos_IS110"/>
    <property type="match status" value="1"/>
</dbReference>
<evidence type="ECO:0000259" key="1">
    <source>
        <dbReference type="Pfam" id="PF01548"/>
    </source>
</evidence>
<dbReference type="AlphaFoldDB" id="A0A5A5TKP0"/>
<dbReference type="InterPro" id="IPR002525">
    <property type="entry name" value="Transp_IS110-like_N"/>
</dbReference>
<dbReference type="OrthoDB" id="9815354at2"/>
<accession>A0A5A5TKP0</accession>
<dbReference type="EMBL" id="BIXY01000235">
    <property type="protein sequence ID" value="GCF12047.1"/>
    <property type="molecule type" value="Genomic_DNA"/>
</dbReference>
<comment type="caution">
    <text evidence="2">The sequence shown here is derived from an EMBL/GenBank/DDBJ whole genome shotgun (WGS) entry which is preliminary data.</text>
</comment>
<dbReference type="InterPro" id="IPR047650">
    <property type="entry name" value="Transpos_IS110"/>
</dbReference>
<dbReference type="Pfam" id="PF01548">
    <property type="entry name" value="DEDD_Tnp_IS110"/>
    <property type="match status" value="1"/>
</dbReference>
<reference evidence="2 3" key="1">
    <citation type="submission" date="2019-01" db="EMBL/GenBank/DDBJ databases">
        <title>Draft genome sequence of Dictyobacter sp. Uno17.</title>
        <authorList>
            <person name="Wang C.M."/>
            <person name="Zheng Y."/>
            <person name="Sakai Y."/>
            <person name="Abe K."/>
            <person name="Yokota A."/>
            <person name="Yabe S."/>
        </authorList>
    </citation>
    <scope>NUCLEOTIDE SEQUENCE [LARGE SCALE GENOMIC DNA]</scope>
    <source>
        <strain evidence="2 3">Uno17</strain>
    </source>
</reference>
<gene>
    <name evidence="2" type="ORF">KDI_56110</name>
</gene>
<dbReference type="GO" id="GO:0004803">
    <property type="term" value="F:transposase activity"/>
    <property type="evidence" value="ECO:0007669"/>
    <property type="project" value="InterPro"/>
</dbReference>